<dbReference type="GO" id="GO:0016787">
    <property type="term" value="F:hydrolase activity"/>
    <property type="evidence" value="ECO:0007669"/>
    <property type="project" value="UniProtKB-KW"/>
</dbReference>
<dbReference type="Gene3D" id="3.40.50.300">
    <property type="entry name" value="P-loop containing nucleotide triphosphate hydrolases"/>
    <property type="match status" value="1"/>
</dbReference>
<dbReference type="PANTHER" id="PTHR47961:SF10">
    <property type="entry name" value="ATP-DEPENDENT DNA HELICASE HEL308"/>
    <property type="match status" value="1"/>
</dbReference>
<dbReference type="SUPFAM" id="SSF52540">
    <property type="entry name" value="P-loop containing nucleoside triphosphate hydrolases"/>
    <property type="match status" value="1"/>
</dbReference>
<sequence length="140" mass="15635">MIKSKINEIPVPIFQVLKDRGIKELRSFQIEAIENGILEGKNFVISAPTASGKTLLAELACLKNVLDGKGKALYLVPLKALAQEFYENFKDWYGKTGVKIAISTGDLDSPDYYLSGYDWIIATTEKVDSLLRHGANWIRN</sequence>
<feature type="non-terminal residue" evidence="6">
    <location>
        <position position="140"/>
    </location>
</feature>
<feature type="domain" description="Helicase ATP-binding" evidence="5">
    <location>
        <begin position="34"/>
        <end position="140"/>
    </location>
</feature>
<proteinExistence type="predicted"/>
<evidence type="ECO:0000256" key="1">
    <source>
        <dbReference type="ARBA" id="ARBA00022741"/>
    </source>
</evidence>
<dbReference type="PANTHER" id="PTHR47961">
    <property type="entry name" value="DNA POLYMERASE THETA, PUTATIVE (AFU_ORTHOLOGUE AFUA_1G05260)-RELATED"/>
    <property type="match status" value="1"/>
</dbReference>
<gene>
    <name evidence="6" type="ORF">CO162_02050</name>
</gene>
<dbReference type="PROSITE" id="PS51192">
    <property type="entry name" value="HELICASE_ATP_BIND_1"/>
    <property type="match status" value="1"/>
</dbReference>
<dbReference type="GO" id="GO:0004386">
    <property type="term" value="F:helicase activity"/>
    <property type="evidence" value="ECO:0007669"/>
    <property type="project" value="UniProtKB-KW"/>
</dbReference>
<keyword evidence="3 6" id="KW-0347">Helicase</keyword>
<dbReference type="InterPro" id="IPR027417">
    <property type="entry name" value="P-loop_NTPase"/>
</dbReference>
<keyword evidence="1" id="KW-0547">Nucleotide-binding</keyword>
<dbReference type="InterPro" id="IPR011545">
    <property type="entry name" value="DEAD/DEAH_box_helicase_dom"/>
</dbReference>
<dbReference type="Pfam" id="PF00270">
    <property type="entry name" value="DEAD"/>
    <property type="match status" value="1"/>
</dbReference>
<dbReference type="GO" id="GO:0003676">
    <property type="term" value="F:nucleic acid binding"/>
    <property type="evidence" value="ECO:0007669"/>
    <property type="project" value="InterPro"/>
</dbReference>
<comment type="caution">
    <text evidence="6">The sequence shown here is derived from an EMBL/GenBank/DDBJ whole genome shotgun (WGS) entry which is preliminary data.</text>
</comment>
<evidence type="ECO:0000256" key="2">
    <source>
        <dbReference type="ARBA" id="ARBA00022801"/>
    </source>
</evidence>
<evidence type="ECO:0000313" key="6">
    <source>
        <dbReference type="EMBL" id="PJA62257.1"/>
    </source>
</evidence>
<accession>A0A2M7YH21</accession>
<dbReference type="AlphaFoldDB" id="A0A2M7YH21"/>
<organism evidence="6 7">
    <name type="scientific">bacterium (Candidatus Ratteibacteria) CG_4_9_14_3_um_filter_41_21</name>
    <dbReference type="NCBI Taxonomy" id="2014289"/>
    <lineage>
        <taxon>Bacteria</taxon>
        <taxon>Candidatus Ratteibacteria</taxon>
    </lineage>
</organism>
<dbReference type="InterPro" id="IPR014001">
    <property type="entry name" value="Helicase_ATP-bd"/>
</dbReference>
<keyword evidence="4" id="KW-0067">ATP-binding</keyword>
<dbReference type="InterPro" id="IPR050474">
    <property type="entry name" value="Hel308_SKI2-like"/>
</dbReference>
<reference evidence="7" key="1">
    <citation type="submission" date="2017-09" db="EMBL/GenBank/DDBJ databases">
        <title>Depth-based differentiation of microbial function through sediment-hosted aquifers and enrichment of novel symbionts in the deep terrestrial subsurface.</title>
        <authorList>
            <person name="Probst A.J."/>
            <person name="Ladd B."/>
            <person name="Jarett J.K."/>
            <person name="Geller-Mcgrath D.E."/>
            <person name="Sieber C.M.K."/>
            <person name="Emerson J.B."/>
            <person name="Anantharaman K."/>
            <person name="Thomas B.C."/>
            <person name="Malmstrom R."/>
            <person name="Stieglmeier M."/>
            <person name="Klingl A."/>
            <person name="Woyke T."/>
            <person name="Ryan C.M."/>
            <person name="Banfield J.F."/>
        </authorList>
    </citation>
    <scope>NUCLEOTIDE SEQUENCE [LARGE SCALE GENOMIC DNA]</scope>
</reference>
<keyword evidence="2" id="KW-0378">Hydrolase</keyword>
<evidence type="ECO:0000313" key="7">
    <source>
        <dbReference type="Proteomes" id="UP000229213"/>
    </source>
</evidence>
<name>A0A2M7YH21_9BACT</name>
<dbReference type="EMBL" id="PFWI01000066">
    <property type="protein sequence ID" value="PJA62257.1"/>
    <property type="molecule type" value="Genomic_DNA"/>
</dbReference>
<dbReference type="Proteomes" id="UP000229213">
    <property type="component" value="Unassembled WGS sequence"/>
</dbReference>
<protein>
    <submittedName>
        <fullName evidence="6">ATP-dependent DNA helicase</fullName>
    </submittedName>
</protein>
<dbReference type="GO" id="GO:0005524">
    <property type="term" value="F:ATP binding"/>
    <property type="evidence" value="ECO:0007669"/>
    <property type="project" value="UniProtKB-KW"/>
</dbReference>
<evidence type="ECO:0000256" key="4">
    <source>
        <dbReference type="ARBA" id="ARBA00022840"/>
    </source>
</evidence>
<evidence type="ECO:0000259" key="5">
    <source>
        <dbReference type="PROSITE" id="PS51192"/>
    </source>
</evidence>
<evidence type="ECO:0000256" key="3">
    <source>
        <dbReference type="ARBA" id="ARBA00022806"/>
    </source>
</evidence>